<dbReference type="NCBIfam" id="NF002545">
    <property type="entry name" value="PRK02101.2-3"/>
    <property type="match status" value="1"/>
</dbReference>
<keyword evidence="2" id="KW-1185">Reference proteome</keyword>
<name>A0A9W6SPT7_9ACTN</name>
<dbReference type="PANTHER" id="PTHR30283">
    <property type="entry name" value="PEROXIDE STRESS RESPONSE PROTEIN YAAA"/>
    <property type="match status" value="1"/>
</dbReference>
<sequence length="257" mass="27214">MLILLPPSEGKATAKRGAPVDPASLVLPELAGAREEVAEALVSLVSGDRAAARAVLGISEGQDGELDVDARVRTAPAMAASKLYTGVLYEALGLSTLDAAAKRRANARLLVFSGLWGVVRPGDRIPQYRLSMGVRLPGVGGLASFWRERMSASLTDFAGGRVVLDLRSSTYTGAWKPPVDVPVVTVRVLHEREVGGEIRRTVVSHFNKATKGRLVRDLLTAGANPKKPAELLDAMRDLGYTVEGEGPGQADVVVSEL</sequence>
<evidence type="ECO:0000313" key="1">
    <source>
        <dbReference type="EMBL" id="GLZ79785.1"/>
    </source>
</evidence>
<dbReference type="Proteomes" id="UP001165079">
    <property type="component" value="Unassembled WGS sequence"/>
</dbReference>
<dbReference type="EMBL" id="BSTX01000003">
    <property type="protein sequence ID" value="GLZ79785.1"/>
    <property type="molecule type" value="Genomic_DNA"/>
</dbReference>
<dbReference type="Pfam" id="PF03883">
    <property type="entry name" value="H2O2_YaaD"/>
    <property type="match status" value="1"/>
</dbReference>
<dbReference type="InterPro" id="IPR005583">
    <property type="entry name" value="YaaA"/>
</dbReference>
<protein>
    <submittedName>
        <fullName evidence="1">UPF0246 protein</fullName>
    </submittedName>
</protein>
<dbReference type="GO" id="GO:0005829">
    <property type="term" value="C:cytosol"/>
    <property type="evidence" value="ECO:0007669"/>
    <property type="project" value="TreeGrafter"/>
</dbReference>
<gene>
    <name evidence="1" type="ORF">Afil01_45920</name>
</gene>
<proteinExistence type="predicted"/>
<organism evidence="1 2">
    <name type="scientific">Actinorhabdospora filicis</name>
    <dbReference type="NCBI Taxonomy" id="1785913"/>
    <lineage>
        <taxon>Bacteria</taxon>
        <taxon>Bacillati</taxon>
        <taxon>Actinomycetota</taxon>
        <taxon>Actinomycetes</taxon>
        <taxon>Micromonosporales</taxon>
        <taxon>Micromonosporaceae</taxon>
        <taxon>Actinorhabdospora</taxon>
    </lineage>
</organism>
<dbReference type="AlphaFoldDB" id="A0A9W6SPT7"/>
<evidence type="ECO:0000313" key="2">
    <source>
        <dbReference type="Proteomes" id="UP001165079"/>
    </source>
</evidence>
<reference evidence="1" key="1">
    <citation type="submission" date="2023-03" db="EMBL/GenBank/DDBJ databases">
        <title>Actinorhabdospora filicis NBRC 111898.</title>
        <authorList>
            <person name="Ichikawa N."/>
            <person name="Sato H."/>
            <person name="Tonouchi N."/>
        </authorList>
    </citation>
    <scope>NUCLEOTIDE SEQUENCE</scope>
    <source>
        <strain evidence="1">NBRC 111898</strain>
    </source>
</reference>
<dbReference type="RefSeq" id="WP_285664930.1">
    <property type="nucleotide sequence ID" value="NZ_BSTX01000003.1"/>
</dbReference>
<dbReference type="PANTHER" id="PTHR30283:SF4">
    <property type="entry name" value="PEROXIDE STRESS RESISTANCE PROTEIN YAAA"/>
    <property type="match status" value="1"/>
</dbReference>
<accession>A0A9W6SPT7</accession>
<dbReference type="GO" id="GO:0033194">
    <property type="term" value="P:response to hydroperoxide"/>
    <property type="evidence" value="ECO:0007669"/>
    <property type="project" value="TreeGrafter"/>
</dbReference>
<comment type="caution">
    <text evidence="1">The sequence shown here is derived from an EMBL/GenBank/DDBJ whole genome shotgun (WGS) entry which is preliminary data.</text>
</comment>